<evidence type="ECO:0000313" key="11">
    <source>
        <dbReference type="Proteomes" id="UP000289411"/>
    </source>
</evidence>
<evidence type="ECO:0000256" key="1">
    <source>
        <dbReference type="ARBA" id="ARBA00004429"/>
    </source>
</evidence>
<evidence type="ECO:0000256" key="8">
    <source>
        <dbReference type="RuleBase" id="RU363032"/>
    </source>
</evidence>
<dbReference type="OrthoDB" id="9766870at2"/>
<dbReference type="PANTHER" id="PTHR30325:SF0">
    <property type="entry name" value="INNER MEMBRANE ABC TRANSPORTER PERMEASE PROTEIN YEJE"/>
    <property type="match status" value="1"/>
</dbReference>
<name>A0A4Q2RFT8_9HYPH</name>
<dbReference type="PANTHER" id="PTHR30325">
    <property type="entry name" value="MEMBRANE COMPONENT OF ABC TRANSPORTER"/>
    <property type="match status" value="1"/>
</dbReference>
<evidence type="ECO:0000256" key="4">
    <source>
        <dbReference type="ARBA" id="ARBA00022519"/>
    </source>
</evidence>
<sequence>MTMDARVDPQLLAPPASRGGWLRLTPLNRRRLDGFKRNRRGYGSFLVFGLLFVVSLGAEFVSNERPLVVSYKGDILFPVFNDYPEDRFGGFLAHTDYRNPETAREIEDHGWMVWAPNRYSNATRNLSPPTTLPSPPTWLLSDAQCEKAIRDGGGTPPASRPCSALETNWLGTDDHGRDVLARLIYGFRLSVVFALLLAGISSAVGIAAGAVQGYFGGWTDLIMQRVIEIWSSLPHLYILIIVAAVITPSFGVLLGILLLFSWVNLVHLVRAEFLRARNFEYVNAARALGLSNLRIMWKHVLPNAMVATLTFLPFILSGSITTLTSLDFLGLGLPPGSPSLGEMLLQGTSNLQAPWLGLTAFLTIAIMLSLLIFIGEAVRDAFDPRKTVR</sequence>
<evidence type="ECO:0000256" key="2">
    <source>
        <dbReference type="ARBA" id="ARBA00022448"/>
    </source>
</evidence>
<comment type="subcellular location">
    <subcellularLocation>
        <location evidence="1">Cell inner membrane</location>
        <topology evidence="1">Multi-pass membrane protein</topology>
    </subcellularLocation>
    <subcellularLocation>
        <location evidence="8">Cell membrane</location>
        <topology evidence="8">Multi-pass membrane protein</topology>
    </subcellularLocation>
</comment>
<accession>A0A4Q2RFT8</accession>
<dbReference type="GO" id="GO:0055085">
    <property type="term" value="P:transmembrane transport"/>
    <property type="evidence" value="ECO:0007669"/>
    <property type="project" value="InterPro"/>
</dbReference>
<comment type="similarity">
    <text evidence="8">Belongs to the binding-protein-dependent transport system permease family.</text>
</comment>
<evidence type="ECO:0000256" key="5">
    <source>
        <dbReference type="ARBA" id="ARBA00022692"/>
    </source>
</evidence>
<protein>
    <submittedName>
        <fullName evidence="10">ABC transporter permease</fullName>
    </submittedName>
</protein>
<feature type="transmembrane region" description="Helical" evidence="8">
    <location>
        <begin position="235"/>
        <end position="260"/>
    </location>
</feature>
<evidence type="ECO:0000256" key="3">
    <source>
        <dbReference type="ARBA" id="ARBA00022475"/>
    </source>
</evidence>
<dbReference type="CDD" id="cd06261">
    <property type="entry name" value="TM_PBP2"/>
    <property type="match status" value="1"/>
</dbReference>
<evidence type="ECO:0000256" key="7">
    <source>
        <dbReference type="ARBA" id="ARBA00023136"/>
    </source>
</evidence>
<dbReference type="InterPro" id="IPR000515">
    <property type="entry name" value="MetI-like"/>
</dbReference>
<keyword evidence="7 8" id="KW-0472">Membrane</keyword>
<evidence type="ECO:0000259" key="9">
    <source>
        <dbReference type="PROSITE" id="PS50928"/>
    </source>
</evidence>
<dbReference type="GO" id="GO:0042884">
    <property type="term" value="P:microcin transport"/>
    <property type="evidence" value="ECO:0007669"/>
    <property type="project" value="TreeGrafter"/>
</dbReference>
<dbReference type="EMBL" id="QYBC01000005">
    <property type="protein sequence ID" value="RYB06159.1"/>
    <property type="molecule type" value="Genomic_DNA"/>
</dbReference>
<dbReference type="SUPFAM" id="SSF161098">
    <property type="entry name" value="MetI-like"/>
    <property type="match status" value="1"/>
</dbReference>
<dbReference type="Pfam" id="PF00528">
    <property type="entry name" value="BPD_transp_1"/>
    <property type="match status" value="1"/>
</dbReference>
<keyword evidence="4" id="KW-0997">Cell inner membrane</keyword>
<dbReference type="GO" id="GO:0005886">
    <property type="term" value="C:plasma membrane"/>
    <property type="evidence" value="ECO:0007669"/>
    <property type="project" value="UniProtKB-SubCell"/>
</dbReference>
<feature type="transmembrane region" description="Helical" evidence="8">
    <location>
        <begin position="42"/>
        <end position="62"/>
    </location>
</feature>
<dbReference type="PROSITE" id="PS50928">
    <property type="entry name" value="ABC_TM1"/>
    <property type="match status" value="1"/>
</dbReference>
<gene>
    <name evidence="10" type="ORF">D3272_08000</name>
</gene>
<dbReference type="Proteomes" id="UP000289411">
    <property type="component" value="Unassembled WGS sequence"/>
</dbReference>
<evidence type="ECO:0000313" key="10">
    <source>
        <dbReference type="EMBL" id="RYB06159.1"/>
    </source>
</evidence>
<evidence type="ECO:0000256" key="6">
    <source>
        <dbReference type="ARBA" id="ARBA00022989"/>
    </source>
</evidence>
<keyword evidence="11" id="KW-1185">Reference proteome</keyword>
<reference evidence="10 11" key="1">
    <citation type="submission" date="2018-09" db="EMBL/GenBank/DDBJ databases">
        <authorList>
            <person name="Grouzdev D.S."/>
            <person name="Krutkina M.S."/>
        </authorList>
    </citation>
    <scope>NUCLEOTIDE SEQUENCE [LARGE SCALE GENOMIC DNA]</scope>
    <source>
        <strain evidence="10 11">RmlP001</strain>
    </source>
</reference>
<proteinExistence type="inferred from homology"/>
<dbReference type="Gene3D" id="1.10.3720.10">
    <property type="entry name" value="MetI-like"/>
    <property type="match status" value="1"/>
</dbReference>
<keyword evidence="6 8" id="KW-1133">Transmembrane helix</keyword>
<keyword evidence="3" id="KW-1003">Cell membrane</keyword>
<organism evidence="10 11">
    <name type="scientific">Lichenibacterium ramalinae</name>
    <dbReference type="NCBI Taxonomy" id="2316527"/>
    <lineage>
        <taxon>Bacteria</taxon>
        <taxon>Pseudomonadati</taxon>
        <taxon>Pseudomonadota</taxon>
        <taxon>Alphaproteobacteria</taxon>
        <taxon>Hyphomicrobiales</taxon>
        <taxon>Lichenihabitantaceae</taxon>
        <taxon>Lichenibacterium</taxon>
    </lineage>
</organism>
<keyword evidence="2 8" id="KW-0813">Transport</keyword>
<feature type="transmembrane region" description="Helical" evidence="8">
    <location>
        <begin position="304"/>
        <end position="333"/>
    </location>
</feature>
<keyword evidence="5 8" id="KW-0812">Transmembrane</keyword>
<dbReference type="FunFam" id="1.10.3720.10:FF:000005">
    <property type="entry name" value="Microcin C ABC transporter permease"/>
    <property type="match status" value="1"/>
</dbReference>
<reference evidence="10 11" key="2">
    <citation type="submission" date="2019-02" db="EMBL/GenBank/DDBJ databases">
        <title>'Lichenibacterium ramalinii' gen. nov. sp. nov., 'Lichenibacterium minor' gen. nov. sp. nov.</title>
        <authorList>
            <person name="Pankratov T."/>
        </authorList>
    </citation>
    <scope>NUCLEOTIDE SEQUENCE [LARGE SCALE GENOMIC DNA]</scope>
    <source>
        <strain evidence="10 11">RmlP001</strain>
    </source>
</reference>
<dbReference type="AlphaFoldDB" id="A0A4Q2RFT8"/>
<dbReference type="InterPro" id="IPR035906">
    <property type="entry name" value="MetI-like_sf"/>
</dbReference>
<comment type="caution">
    <text evidence="10">The sequence shown here is derived from an EMBL/GenBank/DDBJ whole genome shotgun (WGS) entry which is preliminary data.</text>
</comment>
<feature type="transmembrane region" description="Helical" evidence="8">
    <location>
        <begin position="353"/>
        <end position="375"/>
    </location>
</feature>
<feature type="domain" description="ABC transmembrane type-1" evidence="9">
    <location>
        <begin position="187"/>
        <end position="379"/>
    </location>
</feature>
<feature type="transmembrane region" description="Helical" evidence="8">
    <location>
        <begin position="191"/>
        <end position="215"/>
    </location>
</feature>